<accession>A0A0F9W5D3</accession>
<evidence type="ECO:0000313" key="1">
    <source>
        <dbReference type="EMBL" id="KKN80866.1"/>
    </source>
</evidence>
<gene>
    <name evidence="1" type="ORF">LCGC14_0325300</name>
</gene>
<protein>
    <submittedName>
        <fullName evidence="1">Uncharacterized protein</fullName>
    </submittedName>
</protein>
<comment type="caution">
    <text evidence="1">The sequence shown here is derived from an EMBL/GenBank/DDBJ whole genome shotgun (WGS) entry which is preliminary data.</text>
</comment>
<organism evidence="1">
    <name type="scientific">marine sediment metagenome</name>
    <dbReference type="NCBI Taxonomy" id="412755"/>
    <lineage>
        <taxon>unclassified sequences</taxon>
        <taxon>metagenomes</taxon>
        <taxon>ecological metagenomes</taxon>
    </lineage>
</organism>
<proteinExistence type="predicted"/>
<sequence length="46" mass="5034">MARWKAIIGPKLKARSLLNQKTEAKIGTHILNKMTGLGRAQFEAAA</sequence>
<dbReference type="AlphaFoldDB" id="A0A0F9W5D3"/>
<name>A0A0F9W5D3_9ZZZZ</name>
<dbReference type="EMBL" id="LAZR01000224">
    <property type="protein sequence ID" value="KKN80866.1"/>
    <property type="molecule type" value="Genomic_DNA"/>
</dbReference>
<reference evidence="1" key="1">
    <citation type="journal article" date="2015" name="Nature">
        <title>Complex archaea that bridge the gap between prokaryotes and eukaryotes.</title>
        <authorList>
            <person name="Spang A."/>
            <person name="Saw J.H."/>
            <person name="Jorgensen S.L."/>
            <person name="Zaremba-Niedzwiedzka K."/>
            <person name="Martijn J."/>
            <person name="Lind A.E."/>
            <person name="van Eijk R."/>
            <person name="Schleper C."/>
            <person name="Guy L."/>
            <person name="Ettema T.J."/>
        </authorList>
    </citation>
    <scope>NUCLEOTIDE SEQUENCE</scope>
</reference>